<proteinExistence type="predicted"/>
<protein>
    <submittedName>
        <fullName evidence="1">Uncharacterized protein</fullName>
    </submittedName>
</protein>
<evidence type="ECO:0000313" key="2">
    <source>
        <dbReference type="Proteomes" id="UP000178264"/>
    </source>
</evidence>
<comment type="caution">
    <text evidence="1">The sequence shown here is derived from an EMBL/GenBank/DDBJ whole genome shotgun (WGS) entry which is preliminary data.</text>
</comment>
<accession>A0A1F7VDY1</accession>
<reference evidence="1 2" key="1">
    <citation type="journal article" date="2016" name="Nat. Commun.">
        <title>Thousands of microbial genomes shed light on interconnected biogeochemical processes in an aquifer system.</title>
        <authorList>
            <person name="Anantharaman K."/>
            <person name="Brown C.T."/>
            <person name="Hug L.A."/>
            <person name="Sharon I."/>
            <person name="Castelle C.J."/>
            <person name="Probst A.J."/>
            <person name="Thomas B.C."/>
            <person name="Singh A."/>
            <person name="Wilkins M.J."/>
            <person name="Karaoz U."/>
            <person name="Brodie E.L."/>
            <person name="Williams K.H."/>
            <person name="Hubbard S.S."/>
            <person name="Banfield J.F."/>
        </authorList>
    </citation>
    <scope>NUCLEOTIDE SEQUENCE [LARGE SCALE GENOMIC DNA]</scope>
</reference>
<dbReference type="EMBL" id="MGER01000019">
    <property type="protein sequence ID" value="OGL88641.1"/>
    <property type="molecule type" value="Genomic_DNA"/>
</dbReference>
<evidence type="ECO:0000313" key="1">
    <source>
        <dbReference type="EMBL" id="OGL88641.1"/>
    </source>
</evidence>
<dbReference type="Proteomes" id="UP000178264">
    <property type="component" value="Unassembled WGS sequence"/>
</dbReference>
<organism evidence="1 2">
    <name type="scientific">Candidatus Uhrbacteria bacterium RIFCSPLOWO2_02_FULL_49_11</name>
    <dbReference type="NCBI Taxonomy" id="1802409"/>
    <lineage>
        <taxon>Bacteria</taxon>
        <taxon>Candidatus Uhriibacteriota</taxon>
    </lineage>
</organism>
<gene>
    <name evidence="1" type="ORF">A3I42_02155</name>
</gene>
<sequence>MSETLDKETMSAGIKLDEYEPMSDPLLAQLEQQFAVIKDMGVFEYRARQIEEMIEKRRRELALMTKPKQRGN</sequence>
<dbReference type="AlphaFoldDB" id="A0A1F7VDY1"/>
<name>A0A1F7VDY1_9BACT</name>